<dbReference type="SUPFAM" id="SSF53335">
    <property type="entry name" value="S-adenosyl-L-methionine-dependent methyltransferases"/>
    <property type="match status" value="1"/>
</dbReference>
<dbReference type="Pfam" id="PF13649">
    <property type="entry name" value="Methyltransf_25"/>
    <property type="match status" value="1"/>
</dbReference>
<name>A0A3Q9HS78_9FIRM</name>
<gene>
    <name evidence="2" type="ORF">BBF96_12830</name>
</gene>
<dbReference type="Proteomes" id="UP000267250">
    <property type="component" value="Chromosome"/>
</dbReference>
<evidence type="ECO:0000313" key="2">
    <source>
        <dbReference type="EMBL" id="AZR74205.1"/>
    </source>
</evidence>
<proteinExistence type="predicted"/>
<evidence type="ECO:0000259" key="1">
    <source>
        <dbReference type="Pfam" id="PF13649"/>
    </source>
</evidence>
<dbReference type="RefSeq" id="WP_164731063.1">
    <property type="nucleotide sequence ID" value="NZ_CP016379.1"/>
</dbReference>
<dbReference type="AlphaFoldDB" id="A0A3Q9HS78"/>
<feature type="domain" description="Methyltransferase" evidence="1">
    <location>
        <begin position="44"/>
        <end position="138"/>
    </location>
</feature>
<keyword evidence="3" id="KW-1185">Reference proteome</keyword>
<dbReference type="InterPro" id="IPR029063">
    <property type="entry name" value="SAM-dependent_MTases_sf"/>
</dbReference>
<dbReference type="Gene3D" id="3.40.50.150">
    <property type="entry name" value="Vaccinia Virus protein VP39"/>
    <property type="match status" value="1"/>
</dbReference>
<reference evidence="2 3" key="1">
    <citation type="submission" date="2016-07" db="EMBL/GenBank/DDBJ databases">
        <title>Genome and transcriptome analysis of iron-reducing fermentative bacteria Anoxybacter fermentans.</title>
        <authorList>
            <person name="Zeng X."/>
            <person name="Shao Z."/>
        </authorList>
    </citation>
    <scope>NUCLEOTIDE SEQUENCE [LARGE SCALE GENOMIC DNA]</scope>
    <source>
        <strain evidence="2 3">DY22613</strain>
    </source>
</reference>
<sequence length="291" mass="33733">MYSQNEKILKFNAEQLEISRKKLWDKYLVDQFFDFINVKKGQKILDVGCGTGWMIRMIASHIGEGDFYGIDIDRNLLNVAGEISKENNLKITYDVQDAYNLEFSDDQFDLTVCQFVLGNTTNPQKVLREMIRVTKPGGLVVCIDAGLKERQYNWPNVPKEVYDIEIKTLKAINQAAEEKGYNKQLGMKLPELFIKEGLKNVDVFGKTNIHLDCAVNKDEIEKTIESREIMMERNKRRFQGLKERGVLTDEEYNLYFDYWEKTLESFKKNPGLLLKSPNMTLSVMVIARGQK</sequence>
<evidence type="ECO:0000313" key="3">
    <source>
        <dbReference type="Proteomes" id="UP000267250"/>
    </source>
</evidence>
<dbReference type="EMBL" id="CP016379">
    <property type="protein sequence ID" value="AZR74205.1"/>
    <property type="molecule type" value="Genomic_DNA"/>
</dbReference>
<organism evidence="2 3">
    <name type="scientific">Anoxybacter fermentans</name>
    <dbReference type="NCBI Taxonomy" id="1323375"/>
    <lineage>
        <taxon>Bacteria</taxon>
        <taxon>Bacillati</taxon>
        <taxon>Bacillota</taxon>
        <taxon>Clostridia</taxon>
        <taxon>Halanaerobiales</taxon>
        <taxon>Anoxybacter</taxon>
    </lineage>
</organism>
<dbReference type="PANTHER" id="PTHR43591">
    <property type="entry name" value="METHYLTRANSFERASE"/>
    <property type="match status" value="1"/>
</dbReference>
<accession>A0A3Q9HS78</accession>
<dbReference type="KEGG" id="aft:BBF96_12830"/>
<dbReference type="InterPro" id="IPR041698">
    <property type="entry name" value="Methyltransf_25"/>
</dbReference>
<protein>
    <recommendedName>
        <fullName evidence="1">Methyltransferase domain-containing protein</fullName>
    </recommendedName>
</protein>
<dbReference type="CDD" id="cd02440">
    <property type="entry name" value="AdoMet_MTases"/>
    <property type="match status" value="1"/>
</dbReference>